<accession>A0A9N9BJD6</accession>
<keyword evidence="1" id="KW-1133">Transmembrane helix</keyword>
<dbReference type="Proteomes" id="UP000789570">
    <property type="component" value="Unassembled WGS sequence"/>
</dbReference>
<reference evidence="2" key="1">
    <citation type="submission" date="2021-06" db="EMBL/GenBank/DDBJ databases">
        <authorList>
            <person name="Kallberg Y."/>
            <person name="Tangrot J."/>
            <person name="Rosling A."/>
        </authorList>
    </citation>
    <scope>NUCLEOTIDE SEQUENCE</scope>
    <source>
        <strain evidence="2">UK204</strain>
    </source>
</reference>
<feature type="non-terminal residue" evidence="2">
    <location>
        <position position="1"/>
    </location>
</feature>
<evidence type="ECO:0000313" key="2">
    <source>
        <dbReference type="EMBL" id="CAG8567880.1"/>
    </source>
</evidence>
<comment type="caution">
    <text evidence="2">The sequence shown here is derived from an EMBL/GenBank/DDBJ whole genome shotgun (WGS) entry which is preliminary data.</text>
</comment>
<keyword evidence="3" id="KW-1185">Reference proteome</keyword>
<proteinExistence type="predicted"/>
<evidence type="ECO:0000256" key="1">
    <source>
        <dbReference type="SAM" id="Phobius"/>
    </source>
</evidence>
<sequence>SLSLKSWSLQNTLLQFSEVPVEANKNDDAEQDVKVVIFQEEDDDHDFDDIAESKYTTADIMAAMIVAPPPIIAAIISGSYKLLKSRVNKINKHLVVDKWDLR</sequence>
<organism evidence="2 3">
    <name type="scientific">Funneliformis caledonium</name>
    <dbReference type="NCBI Taxonomy" id="1117310"/>
    <lineage>
        <taxon>Eukaryota</taxon>
        <taxon>Fungi</taxon>
        <taxon>Fungi incertae sedis</taxon>
        <taxon>Mucoromycota</taxon>
        <taxon>Glomeromycotina</taxon>
        <taxon>Glomeromycetes</taxon>
        <taxon>Glomerales</taxon>
        <taxon>Glomeraceae</taxon>
        <taxon>Funneliformis</taxon>
    </lineage>
</organism>
<name>A0A9N9BJD6_9GLOM</name>
<dbReference type="EMBL" id="CAJVPQ010001746">
    <property type="protein sequence ID" value="CAG8567880.1"/>
    <property type="molecule type" value="Genomic_DNA"/>
</dbReference>
<protein>
    <submittedName>
        <fullName evidence="2">7211_t:CDS:1</fullName>
    </submittedName>
</protein>
<gene>
    <name evidence="2" type="ORF">FCALED_LOCUS6942</name>
</gene>
<dbReference type="AlphaFoldDB" id="A0A9N9BJD6"/>
<feature type="transmembrane region" description="Helical" evidence="1">
    <location>
        <begin position="60"/>
        <end position="83"/>
    </location>
</feature>
<keyword evidence="1" id="KW-0472">Membrane</keyword>
<evidence type="ECO:0000313" key="3">
    <source>
        <dbReference type="Proteomes" id="UP000789570"/>
    </source>
</evidence>
<keyword evidence="1" id="KW-0812">Transmembrane</keyword>